<evidence type="ECO:0000256" key="4">
    <source>
        <dbReference type="SAM" id="MobiDB-lite"/>
    </source>
</evidence>
<dbReference type="EMBL" id="WPOC01000008">
    <property type="protein sequence ID" value="MVN14981.1"/>
    <property type="molecule type" value="Genomic_DNA"/>
</dbReference>
<dbReference type="Proteomes" id="UP000468327">
    <property type="component" value="Unassembled WGS sequence"/>
</dbReference>
<accession>A0A6N8IGF8</accession>
<protein>
    <submittedName>
        <fullName evidence="6">HK97 family phage prohead protease</fullName>
    </submittedName>
</protein>
<evidence type="ECO:0000313" key="6">
    <source>
        <dbReference type="EMBL" id="MVN14981.1"/>
    </source>
</evidence>
<keyword evidence="2 6" id="KW-0645">Protease</keyword>
<reference evidence="6 7" key="1">
    <citation type="submission" date="2019-11" db="EMBL/GenBank/DDBJ databases">
        <title>Whole genome shotgun sequencing (WGS) data from Adlercreutzia equolifaciens ResAG-91, Eggerthella lenta MRI-F36, MRI-F37, MRI-F40, ResAG-49, ResAG-88, ResAG-121, ResAG-145, and Gordonibacter sp. ResAG-5, ResAG-26, ResAG-43, ResAG-50, ResAG-59.</title>
        <authorList>
            <person name="Stoll D.A."/>
            <person name="Danylec N."/>
            <person name="Franz C.M.A.P."/>
            <person name="Huch M."/>
        </authorList>
    </citation>
    <scope>NUCLEOTIDE SEQUENCE [LARGE SCALE GENOMIC DNA]</scope>
    <source>
        <strain evidence="6 7">ResAG-59</strain>
    </source>
</reference>
<feature type="compositionally biased region" description="Basic and acidic residues" evidence="4">
    <location>
        <begin position="176"/>
        <end position="187"/>
    </location>
</feature>
<evidence type="ECO:0000259" key="5">
    <source>
        <dbReference type="Pfam" id="PF04586"/>
    </source>
</evidence>
<feature type="region of interest" description="Disordered" evidence="4">
    <location>
        <begin position="172"/>
        <end position="202"/>
    </location>
</feature>
<dbReference type="Pfam" id="PF04586">
    <property type="entry name" value="Peptidase_S78"/>
    <property type="match status" value="1"/>
</dbReference>
<evidence type="ECO:0000256" key="1">
    <source>
        <dbReference type="ARBA" id="ARBA00022612"/>
    </source>
</evidence>
<dbReference type="RefSeq" id="WP_157005063.1">
    <property type="nucleotide sequence ID" value="NZ_DBEZYS010000012.1"/>
</dbReference>
<organism evidence="6 7">
    <name type="scientific">Gordonibacter urolithinfaciens</name>
    <dbReference type="NCBI Taxonomy" id="1335613"/>
    <lineage>
        <taxon>Bacteria</taxon>
        <taxon>Bacillati</taxon>
        <taxon>Actinomycetota</taxon>
        <taxon>Coriobacteriia</taxon>
        <taxon>Eggerthellales</taxon>
        <taxon>Eggerthellaceae</taxon>
        <taxon>Gordonibacter</taxon>
    </lineage>
</organism>
<evidence type="ECO:0000256" key="3">
    <source>
        <dbReference type="ARBA" id="ARBA00022801"/>
    </source>
</evidence>
<name>A0A6N8IGF8_9ACTN</name>
<evidence type="ECO:0000256" key="2">
    <source>
        <dbReference type="ARBA" id="ARBA00022670"/>
    </source>
</evidence>
<proteinExistence type="predicted"/>
<sequence>MKVNIRADSVEITGYVNAVARESRVLRDKDGYFTETIKPGAFARALMRGKRKMLLNHDKERVIGEEGENLELKEDAVGLYARAVVTDPEVIDKARNRELRGWSFGFRPLKQSKSESAGMEHRAIEDMELTEVSIIDQRLLPCYSATSVFTRADDGSGSVPVEYRAMDFESIETTEEEKRAEGKHEAPDLSEYLGTIERLKAQ</sequence>
<gene>
    <name evidence="6" type="ORF">GO738_06375</name>
</gene>
<evidence type="ECO:0000313" key="7">
    <source>
        <dbReference type="Proteomes" id="UP000468327"/>
    </source>
</evidence>
<comment type="caution">
    <text evidence="6">The sequence shown here is derived from an EMBL/GenBank/DDBJ whole genome shotgun (WGS) entry which is preliminary data.</text>
</comment>
<dbReference type="InterPro" id="IPR006433">
    <property type="entry name" value="Prohead_protease"/>
</dbReference>
<keyword evidence="7" id="KW-1185">Reference proteome</keyword>
<keyword evidence="3" id="KW-0378">Hydrolase</keyword>
<feature type="domain" description="Prohead serine protease" evidence="5">
    <location>
        <begin position="8"/>
        <end position="151"/>
    </location>
</feature>
<dbReference type="GO" id="GO:0008233">
    <property type="term" value="F:peptidase activity"/>
    <property type="evidence" value="ECO:0007669"/>
    <property type="project" value="UniProtKB-KW"/>
</dbReference>
<dbReference type="AlphaFoldDB" id="A0A6N8IGF8"/>
<dbReference type="GO" id="GO:0006508">
    <property type="term" value="P:proteolysis"/>
    <property type="evidence" value="ECO:0007669"/>
    <property type="project" value="UniProtKB-KW"/>
</dbReference>
<keyword evidence="1" id="KW-1188">Viral release from host cell</keyword>
<dbReference type="InterPro" id="IPR054613">
    <property type="entry name" value="Peptidase_S78_dom"/>
</dbReference>
<dbReference type="NCBIfam" id="TIGR01543">
    <property type="entry name" value="proheadase_HK97"/>
    <property type="match status" value="1"/>
</dbReference>